<dbReference type="Pfam" id="PF07610">
    <property type="entry name" value="DUF1573"/>
    <property type="match status" value="1"/>
</dbReference>
<dbReference type="InterPro" id="IPR011467">
    <property type="entry name" value="DUF1573"/>
</dbReference>
<organism evidence="2 3">
    <name type="scientific">Salmonirosea aquatica</name>
    <dbReference type="NCBI Taxonomy" id="2654236"/>
    <lineage>
        <taxon>Bacteria</taxon>
        <taxon>Pseudomonadati</taxon>
        <taxon>Bacteroidota</taxon>
        <taxon>Cytophagia</taxon>
        <taxon>Cytophagales</taxon>
        <taxon>Spirosomataceae</taxon>
        <taxon>Salmonirosea</taxon>
    </lineage>
</organism>
<dbReference type="Gene3D" id="2.60.40.10">
    <property type="entry name" value="Immunoglobulins"/>
    <property type="match status" value="1"/>
</dbReference>
<name>A0A7C9FPU1_9BACT</name>
<dbReference type="PANTHER" id="PTHR37833:SF1">
    <property type="entry name" value="SIGNAL PEPTIDE PROTEIN"/>
    <property type="match status" value="1"/>
</dbReference>
<dbReference type="PANTHER" id="PTHR37833">
    <property type="entry name" value="LIPOPROTEIN-RELATED"/>
    <property type="match status" value="1"/>
</dbReference>
<evidence type="ECO:0000256" key="1">
    <source>
        <dbReference type="SAM" id="SignalP"/>
    </source>
</evidence>
<comment type="caution">
    <text evidence="2">The sequence shown here is derived from an EMBL/GenBank/DDBJ whole genome shotgun (WGS) entry which is preliminary data.</text>
</comment>
<feature type="chain" id="PRO_5028841971" evidence="1">
    <location>
        <begin position="21"/>
        <end position="134"/>
    </location>
</feature>
<keyword evidence="1" id="KW-0732">Signal</keyword>
<accession>A0A7C9FPU1</accession>
<dbReference type="AlphaFoldDB" id="A0A7C9FPU1"/>
<proteinExistence type="predicted"/>
<keyword evidence="3" id="KW-1185">Reference proteome</keyword>
<dbReference type="RefSeq" id="WP_152759422.1">
    <property type="nucleotide sequence ID" value="NZ_WHLY01000002.1"/>
</dbReference>
<protein>
    <submittedName>
        <fullName evidence="2">DUF1573 domain-containing protein</fullName>
    </submittedName>
</protein>
<evidence type="ECO:0000313" key="3">
    <source>
        <dbReference type="Proteomes" id="UP000479293"/>
    </source>
</evidence>
<dbReference type="EMBL" id="WHLY01000002">
    <property type="protein sequence ID" value="MPR33769.1"/>
    <property type="molecule type" value="Genomic_DNA"/>
</dbReference>
<gene>
    <name evidence="2" type="ORF">GBK04_10400</name>
</gene>
<dbReference type="InterPro" id="IPR013783">
    <property type="entry name" value="Ig-like_fold"/>
</dbReference>
<dbReference type="Proteomes" id="UP000479293">
    <property type="component" value="Unassembled WGS sequence"/>
</dbReference>
<reference evidence="2 3" key="1">
    <citation type="submission" date="2019-10" db="EMBL/GenBank/DDBJ databases">
        <title>Draft Genome Sequence of Cytophagaceae sp. SJW1-29.</title>
        <authorList>
            <person name="Choi A."/>
        </authorList>
    </citation>
    <scope>NUCLEOTIDE SEQUENCE [LARGE SCALE GENOMIC DNA]</scope>
    <source>
        <strain evidence="2 3">SJW1-29</strain>
    </source>
</reference>
<sequence>MKKFFAVLVLLLTVASMSFAQKGVMKFKEETHNFGKIEQGKPVTQEFVFTNTGTDPIVITNVSASCGCTTPSYTKDPVLPKQTGTIKATYNAAAMGTFNKSITVFSNAESPSLTLFLKGEVVEKGAASKPSSEK</sequence>
<evidence type="ECO:0000313" key="2">
    <source>
        <dbReference type="EMBL" id="MPR33769.1"/>
    </source>
</evidence>
<feature type="signal peptide" evidence="1">
    <location>
        <begin position="1"/>
        <end position="20"/>
    </location>
</feature>